<name>B7PCZ3_IXOSC</name>
<feature type="non-terminal residue" evidence="2">
    <location>
        <position position="1"/>
    </location>
</feature>
<accession>B7PCZ3</accession>
<feature type="region of interest" description="Disordered" evidence="1">
    <location>
        <begin position="1"/>
        <end position="42"/>
    </location>
</feature>
<proteinExistence type="predicted"/>
<dbReference type="PaxDb" id="6945-B7PCZ3"/>
<dbReference type="AlphaFoldDB" id="B7PCZ3"/>
<dbReference type="HOGENOM" id="CLU_2645052_0_0_1"/>
<evidence type="ECO:0000313" key="2">
    <source>
        <dbReference type="EMBL" id="EEC04465.1"/>
    </source>
</evidence>
<protein>
    <submittedName>
        <fullName evidence="2">Uncharacterized protein</fullName>
    </submittedName>
</protein>
<evidence type="ECO:0000256" key="1">
    <source>
        <dbReference type="SAM" id="MobiDB-lite"/>
    </source>
</evidence>
<feature type="non-terminal residue" evidence="2">
    <location>
        <position position="78"/>
    </location>
</feature>
<reference evidence="2" key="1">
    <citation type="submission" date="2008-03" db="EMBL/GenBank/DDBJ databases">
        <title>Annotation of Ixodes scapularis.</title>
        <authorList>
            <consortium name="Ixodes scapularis Genome Project Consortium"/>
            <person name="Caler E."/>
            <person name="Hannick L.I."/>
            <person name="Bidwell S."/>
            <person name="Joardar V."/>
            <person name="Thiagarajan M."/>
            <person name="Amedeo P."/>
            <person name="Galinsky K.J."/>
            <person name="Schobel S."/>
            <person name="Inman J."/>
            <person name="Hostetler J."/>
            <person name="Miller J."/>
            <person name="Hammond M."/>
            <person name="Megy K."/>
            <person name="Lawson D."/>
            <person name="Kodira C."/>
            <person name="Sutton G."/>
            <person name="Meyer J."/>
            <person name="Hill C.A."/>
            <person name="Birren B."/>
            <person name="Nene V."/>
            <person name="Collins F."/>
            <person name="Alarcon-Chaidez F."/>
            <person name="Wikel S."/>
            <person name="Strausberg R."/>
        </authorList>
    </citation>
    <scope>NUCLEOTIDE SEQUENCE [LARGE SCALE GENOMIC DNA]</scope>
    <source>
        <strain evidence="2">Wikel colony</strain>
    </source>
</reference>
<gene>
    <name evidence="2" type="ORF">IscW_ISCW002220</name>
</gene>
<dbReference type="EMBL" id="DS686976">
    <property type="protein sequence ID" value="EEC04465.1"/>
    <property type="molecule type" value="Genomic_DNA"/>
</dbReference>
<organism>
    <name type="scientific">Ixodes scapularis</name>
    <name type="common">Black-legged tick</name>
    <name type="synonym">Deer tick</name>
    <dbReference type="NCBI Taxonomy" id="6945"/>
    <lineage>
        <taxon>Eukaryota</taxon>
        <taxon>Metazoa</taxon>
        <taxon>Ecdysozoa</taxon>
        <taxon>Arthropoda</taxon>
        <taxon>Chelicerata</taxon>
        <taxon>Arachnida</taxon>
        <taxon>Acari</taxon>
        <taxon>Parasitiformes</taxon>
        <taxon>Ixodida</taxon>
        <taxon>Ixodoidea</taxon>
        <taxon>Ixodidae</taxon>
        <taxon>Ixodinae</taxon>
        <taxon>Ixodes</taxon>
    </lineage>
</organism>
<sequence>SLKPETPTPRRATLSRLSRSFPPPPPSSNTHTRARVPSLPSPSAYPLPAPLDSACFPRVHRRFERTLRARAVLKACPP</sequence>